<feature type="domain" description="DUF1468" evidence="2">
    <location>
        <begin position="28"/>
        <end position="161"/>
    </location>
</feature>
<dbReference type="RefSeq" id="WP_176954800.1">
    <property type="nucleotide sequence ID" value="NZ_FNMZ01000008.1"/>
</dbReference>
<feature type="transmembrane region" description="Helical" evidence="1">
    <location>
        <begin position="135"/>
        <end position="154"/>
    </location>
</feature>
<keyword evidence="4" id="KW-1185">Reference proteome</keyword>
<dbReference type="InterPro" id="IPR009936">
    <property type="entry name" value="DUF1468"/>
</dbReference>
<feature type="transmembrane region" description="Helical" evidence="1">
    <location>
        <begin position="88"/>
        <end position="106"/>
    </location>
</feature>
<dbReference type="EMBL" id="FNMZ01000008">
    <property type="protein sequence ID" value="SDX66869.1"/>
    <property type="molecule type" value="Genomic_DNA"/>
</dbReference>
<reference evidence="3 4" key="1">
    <citation type="submission" date="2016-10" db="EMBL/GenBank/DDBJ databases">
        <authorList>
            <person name="de Groot N.N."/>
        </authorList>
    </citation>
    <scope>NUCLEOTIDE SEQUENCE [LARGE SCALE GENOMIC DNA]</scope>
    <source>
        <strain evidence="3 4">DSM 17890</strain>
    </source>
</reference>
<organism evidence="3 4">
    <name type="scientific">Albimonas donghaensis</name>
    <dbReference type="NCBI Taxonomy" id="356660"/>
    <lineage>
        <taxon>Bacteria</taxon>
        <taxon>Pseudomonadati</taxon>
        <taxon>Pseudomonadota</taxon>
        <taxon>Alphaproteobacteria</taxon>
        <taxon>Rhodobacterales</taxon>
        <taxon>Paracoccaceae</taxon>
        <taxon>Albimonas</taxon>
    </lineage>
</organism>
<feature type="transmembrane region" description="Helical" evidence="1">
    <location>
        <begin position="58"/>
        <end position="76"/>
    </location>
</feature>
<protein>
    <submittedName>
        <fullName evidence="3">Tripartite tricarboxylate transporter TctB family protein</fullName>
    </submittedName>
</protein>
<gene>
    <name evidence="3" type="ORF">SAMN05444336_10849</name>
</gene>
<dbReference type="Pfam" id="PF07331">
    <property type="entry name" value="TctB"/>
    <property type="match status" value="1"/>
</dbReference>
<evidence type="ECO:0000313" key="4">
    <source>
        <dbReference type="Proteomes" id="UP000199118"/>
    </source>
</evidence>
<accession>A0A1H3DMI4</accession>
<keyword evidence="1" id="KW-1133">Transmembrane helix</keyword>
<keyword evidence="1" id="KW-0472">Membrane</keyword>
<keyword evidence="1" id="KW-0812">Transmembrane</keyword>
<dbReference type="AlphaFoldDB" id="A0A1H3DMI4"/>
<evidence type="ECO:0000256" key="1">
    <source>
        <dbReference type="SAM" id="Phobius"/>
    </source>
</evidence>
<dbReference type="STRING" id="356660.SAMN05444336_10849"/>
<proteinExistence type="predicted"/>
<feature type="transmembrane region" description="Helical" evidence="1">
    <location>
        <begin position="23"/>
        <end position="46"/>
    </location>
</feature>
<feature type="transmembrane region" description="Helical" evidence="1">
    <location>
        <begin position="112"/>
        <end position="128"/>
    </location>
</feature>
<dbReference type="Proteomes" id="UP000199118">
    <property type="component" value="Unassembled WGS sequence"/>
</dbReference>
<evidence type="ECO:0000259" key="2">
    <source>
        <dbReference type="Pfam" id="PF07331"/>
    </source>
</evidence>
<evidence type="ECO:0000313" key="3">
    <source>
        <dbReference type="EMBL" id="SDX66869.1"/>
    </source>
</evidence>
<sequence length="164" mass="16792">MTDEPDAMGEPDGKPVRIAGFNVVELVGGGVLSAVGIAAAIASANYGLGTLRQVGPGMFPMCLGIVLALMGVAVIFDGRRSMSVAPRAPWRPILAICAGLAAFGLLVERMGAIAAIVGLVVLVGFAEPKFRPKTLAGIALAAIAFMSVLAWAFYGAVNIQLLPE</sequence>
<name>A0A1H3DMI4_9RHOB</name>